<dbReference type="EMBL" id="JARBJD010000049">
    <property type="protein sequence ID" value="KAK2957089.1"/>
    <property type="molecule type" value="Genomic_DNA"/>
</dbReference>
<dbReference type="PROSITE" id="PS50275">
    <property type="entry name" value="SAC"/>
    <property type="match status" value="1"/>
</dbReference>
<keyword evidence="1" id="KW-0472">Membrane</keyword>
<keyword evidence="1" id="KW-0812">Transmembrane</keyword>
<gene>
    <name evidence="3" type="ORF">BLNAU_7919</name>
</gene>
<comment type="caution">
    <text evidence="3">The sequence shown here is derived from an EMBL/GenBank/DDBJ whole genome shotgun (WGS) entry which is preliminary data.</text>
</comment>
<keyword evidence="4" id="KW-1185">Reference proteome</keyword>
<keyword evidence="3" id="KW-0378">Hydrolase</keyword>
<feature type="domain" description="SAC" evidence="2">
    <location>
        <begin position="118"/>
        <end position="473"/>
    </location>
</feature>
<keyword evidence="1" id="KW-1133">Transmembrane helix</keyword>
<dbReference type="Proteomes" id="UP001281761">
    <property type="component" value="Unassembled WGS sequence"/>
</dbReference>
<name>A0ABQ9Y029_9EUKA</name>
<dbReference type="Pfam" id="PF02383">
    <property type="entry name" value="Syja_N"/>
    <property type="match status" value="1"/>
</dbReference>
<dbReference type="GO" id="GO:0004438">
    <property type="term" value="F:phosphatidylinositol-3-phosphate phosphatase activity"/>
    <property type="evidence" value="ECO:0007669"/>
    <property type="project" value="UniProtKB-EC"/>
</dbReference>
<sequence length="654" mass="72926">MPGTNLVTLRCKDENDIYITYNKASYILGRLSGSVAPVNSVPEGTSHSIACLGLLGVYPLPSSYVCLLVQQVDHVGEILGHTILRVVRGGIYPPREVILQGITDSDEKRDTAEFLDKLLEMINDKTFYYSEQNGTQPSANTPVVLPNWTIGNTVQNASKASDSSLSAVQNFKPDFMWNRFLCEPFIQAKLTSLVTPIIRGFATVAEYPYQGKIMKYAVISRVRTNRSGYRFQRRGCDSDGYCTNFIESEQIVGIEKTLFSYVQIRGSVPMRWVQMPNIAYKPTVYFRDDWKTTLQTTKKHFTQLNEEYGNVYAVSLLDEKKTEKELGHTYAAVMKELRKDSSFAAANDFSWFDFHLVCKGMKFERVAKLLTLVPDVIKNFGYFMSVDGTIKHEQRGVFRTNCLDTLDRTGVVQHLLSMEALHSELVEAGVFVEEDKPAEAEFPFPTSGSKKVDSALKIVWSDNANAAAFVNTSTNAMKADYTRTGKRTKMGALQDGVIAVDRYIRNNFTHGNDQDKLDLFLGKYDPRTARKDGKYVSPFAKRPSKFPIATIQMLLIVCAVVGVLLALVVPKPSHLVGESLKKNGIVRLLDAVIALVVCLGAAAGLYYVATFKVMKASSDKYVTHSYLVGDDARKVDGQEKALLTSIMPKSDKAE</sequence>
<evidence type="ECO:0000259" key="2">
    <source>
        <dbReference type="PROSITE" id="PS50275"/>
    </source>
</evidence>
<dbReference type="PANTHER" id="PTHR45662:SF2">
    <property type="entry name" value="PHOSPHATIDYLINOSITOL-3-PHOSPHATASE SAC1"/>
    <property type="match status" value="1"/>
</dbReference>
<evidence type="ECO:0000313" key="4">
    <source>
        <dbReference type="Proteomes" id="UP001281761"/>
    </source>
</evidence>
<evidence type="ECO:0000313" key="3">
    <source>
        <dbReference type="EMBL" id="KAK2957089.1"/>
    </source>
</evidence>
<evidence type="ECO:0000256" key="1">
    <source>
        <dbReference type="SAM" id="Phobius"/>
    </source>
</evidence>
<dbReference type="PANTHER" id="PTHR45662">
    <property type="entry name" value="PHOSPHATIDYLINOSITIDE PHOSPHATASE SAC1"/>
    <property type="match status" value="1"/>
</dbReference>
<accession>A0ABQ9Y029</accession>
<feature type="transmembrane region" description="Helical" evidence="1">
    <location>
        <begin position="546"/>
        <end position="568"/>
    </location>
</feature>
<dbReference type="InterPro" id="IPR002013">
    <property type="entry name" value="SAC_dom"/>
</dbReference>
<reference evidence="3 4" key="1">
    <citation type="journal article" date="2022" name="bioRxiv">
        <title>Genomics of Preaxostyla Flagellates Illuminates Evolutionary Transitions and the Path Towards Mitochondrial Loss.</title>
        <authorList>
            <person name="Novak L.V.F."/>
            <person name="Treitli S.C."/>
            <person name="Pyrih J."/>
            <person name="Halakuc P."/>
            <person name="Pipaliya S.V."/>
            <person name="Vacek V."/>
            <person name="Brzon O."/>
            <person name="Soukal P."/>
            <person name="Eme L."/>
            <person name="Dacks J.B."/>
            <person name="Karnkowska A."/>
            <person name="Elias M."/>
            <person name="Hampl V."/>
        </authorList>
    </citation>
    <scope>NUCLEOTIDE SEQUENCE [LARGE SCALE GENOMIC DNA]</scope>
    <source>
        <strain evidence="3">NAU3</strain>
        <tissue evidence="3">Gut</tissue>
    </source>
</reference>
<feature type="transmembrane region" description="Helical" evidence="1">
    <location>
        <begin position="588"/>
        <end position="609"/>
    </location>
</feature>
<dbReference type="EC" id="3.1.3.64" evidence="3"/>
<organism evidence="3 4">
    <name type="scientific">Blattamonas nauphoetae</name>
    <dbReference type="NCBI Taxonomy" id="2049346"/>
    <lineage>
        <taxon>Eukaryota</taxon>
        <taxon>Metamonada</taxon>
        <taxon>Preaxostyla</taxon>
        <taxon>Oxymonadida</taxon>
        <taxon>Blattamonas</taxon>
    </lineage>
</organism>
<proteinExistence type="predicted"/>
<protein>
    <submittedName>
        <fullName evidence="3">Phosphatidylinositol-3-phosphatase SAC1</fullName>
        <ecNumber evidence="3">3.1.3.64</ecNumber>
    </submittedName>
</protein>